<dbReference type="InterPro" id="IPR001816">
    <property type="entry name" value="Transl_elong_EFTs/EF1B"/>
</dbReference>
<dbReference type="InterPro" id="IPR009060">
    <property type="entry name" value="UBA-like_sf"/>
</dbReference>
<dbReference type="HAMAP" id="MF_00050">
    <property type="entry name" value="EF_Ts"/>
    <property type="match status" value="1"/>
</dbReference>
<evidence type="ECO:0000256" key="6">
    <source>
        <dbReference type="HAMAP-Rule" id="MF_03135"/>
    </source>
</evidence>
<dbReference type="AlphaFoldDB" id="A0AAW1DRA3"/>
<comment type="similarity">
    <text evidence="1 6">Belongs to the EF-Ts family.</text>
</comment>
<accession>A0AAW1DRA3</accession>
<reference evidence="8 9" key="1">
    <citation type="submission" date="2022-12" db="EMBL/GenBank/DDBJ databases">
        <title>Chromosome-level genome assembly of true bugs.</title>
        <authorList>
            <person name="Ma L."/>
            <person name="Li H."/>
        </authorList>
    </citation>
    <scope>NUCLEOTIDE SEQUENCE [LARGE SCALE GENOMIC DNA]</scope>
    <source>
        <strain evidence="8">Lab_2022b</strain>
    </source>
</reference>
<evidence type="ECO:0000256" key="5">
    <source>
        <dbReference type="ARBA" id="ARBA00023128"/>
    </source>
</evidence>
<comment type="subcellular location">
    <subcellularLocation>
        <location evidence="6">Mitochondrion</location>
    </subcellularLocation>
</comment>
<evidence type="ECO:0000256" key="1">
    <source>
        <dbReference type="ARBA" id="ARBA00005532"/>
    </source>
</evidence>
<dbReference type="CDD" id="cd14275">
    <property type="entry name" value="UBA_EF-Ts"/>
    <property type="match status" value="1"/>
</dbReference>
<dbReference type="Pfam" id="PF25025">
    <property type="entry name" value="EF-Ts_N"/>
    <property type="match status" value="1"/>
</dbReference>
<keyword evidence="5 6" id="KW-0496">Mitochondrion</keyword>
<dbReference type="SUPFAM" id="SSF54713">
    <property type="entry name" value="Elongation factor Ts (EF-Ts), dimerisation domain"/>
    <property type="match status" value="1"/>
</dbReference>
<proteinExistence type="inferred from homology"/>
<dbReference type="SUPFAM" id="SSF46934">
    <property type="entry name" value="UBA-like"/>
    <property type="match status" value="1"/>
</dbReference>
<gene>
    <name evidence="8" type="ORF">O3M35_005603</name>
</gene>
<sequence>MTAKIILQRFIHTNNFLRAAFNKNDLAKLRKKTGYTFSNCKKALEVNNNDVVQAEKWLKEQAQALGWAKATKLEGRTTLQGLIGVSFNNHSAVILEANCETDFVARNVTFSSFVEMSLDSCMKHFKDHSEPTSLVKVNLASNDLKALTAPEGKTLADHAALVISTVGENINLRRAMFVNTPRNIYLCGYTHPSPDKLSTKISSGKYGAIVAYSSLTNDPTVQQVARQICQHIVGMNPSKIGKPDEDEPDENKDDEMVMIHQDFLIDPSITVGQVLEDVGLNIIDFIRYECGEQIVENVDPLKIKQVALLPGKKKLRVL</sequence>
<name>A0AAW1DRA3_9HEMI</name>
<keyword evidence="2 6" id="KW-0251">Elongation factor</keyword>
<dbReference type="Gene3D" id="1.10.8.10">
    <property type="entry name" value="DNA helicase RuvA subunit, C-terminal domain"/>
    <property type="match status" value="1"/>
</dbReference>
<keyword evidence="3 6" id="KW-0648">Protein biosynthesis</keyword>
<dbReference type="Pfam" id="PF00889">
    <property type="entry name" value="EF_TS"/>
    <property type="match status" value="1"/>
</dbReference>
<evidence type="ECO:0000256" key="4">
    <source>
        <dbReference type="ARBA" id="ARBA00022946"/>
    </source>
</evidence>
<evidence type="ECO:0000256" key="2">
    <source>
        <dbReference type="ARBA" id="ARBA00022768"/>
    </source>
</evidence>
<evidence type="ECO:0000313" key="8">
    <source>
        <dbReference type="EMBL" id="KAK9510930.1"/>
    </source>
</evidence>
<dbReference type="PANTHER" id="PTHR11741:SF0">
    <property type="entry name" value="ELONGATION FACTOR TS, MITOCHONDRIAL"/>
    <property type="match status" value="1"/>
</dbReference>
<dbReference type="PANTHER" id="PTHR11741">
    <property type="entry name" value="ELONGATION FACTOR TS"/>
    <property type="match status" value="1"/>
</dbReference>
<dbReference type="NCBIfam" id="TIGR00116">
    <property type="entry name" value="tsf"/>
    <property type="match status" value="1"/>
</dbReference>
<dbReference type="GO" id="GO:0003746">
    <property type="term" value="F:translation elongation factor activity"/>
    <property type="evidence" value="ECO:0007669"/>
    <property type="project" value="UniProtKB-UniRule"/>
</dbReference>
<dbReference type="Gene3D" id="3.30.479.20">
    <property type="entry name" value="Elongation factor Ts, dimerisation domain"/>
    <property type="match status" value="2"/>
</dbReference>
<dbReference type="GO" id="GO:0005739">
    <property type="term" value="C:mitochondrion"/>
    <property type="evidence" value="ECO:0007669"/>
    <property type="project" value="UniProtKB-SubCell"/>
</dbReference>
<comment type="caution">
    <text evidence="8">The sequence shown here is derived from an EMBL/GenBank/DDBJ whole genome shotgun (WGS) entry which is preliminary data.</text>
</comment>
<organism evidence="8 9">
    <name type="scientific">Rhynocoris fuscipes</name>
    <dbReference type="NCBI Taxonomy" id="488301"/>
    <lineage>
        <taxon>Eukaryota</taxon>
        <taxon>Metazoa</taxon>
        <taxon>Ecdysozoa</taxon>
        <taxon>Arthropoda</taxon>
        <taxon>Hexapoda</taxon>
        <taxon>Insecta</taxon>
        <taxon>Pterygota</taxon>
        <taxon>Neoptera</taxon>
        <taxon>Paraneoptera</taxon>
        <taxon>Hemiptera</taxon>
        <taxon>Heteroptera</taxon>
        <taxon>Panheteroptera</taxon>
        <taxon>Cimicomorpha</taxon>
        <taxon>Reduviidae</taxon>
        <taxon>Harpactorinae</taxon>
        <taxon>Harpactorini</taxon>
        <taxon>Rhynocoris</taxon>
    </lineage>
</organism>
<dbReference type="GO" id="GO:0070125">
    <property type="term" value="P:mitochondrial translational elongation"/>
    <property type="evidence" value="ECO:0007669"/>
    <property type="project" value="TreeGrafter"/>
</dbReference>
<feature type="domain" description="Translation elongation factor EFTs/EF1B dimerisation" evidence="7">
    <location>
        <begin position="92"/>
        <end position="241"/>
    </location>
</feature>
<keyword evidence="9" id="KW-1185">Reference proteome</keyword>
<dbReference type="InterPro" id="IPR014039">
    <property type="entry name" value="Transl_elong_EFTs/EF1B_dimer"/>
</dbReference>
<protein>
    <recommendedName>
        <fullName evidence="6">Elongation factor Ts, mitochondrial</fullName>
        <shortName evidence="6">EF-Ts</shortName>
        <shortName evidence="6">EF-TsMt</shortName>
    </recommendedName>
</protein>
<evidence type="ECO:0000259" key="7">
    <source>
        <dbReference type="Pfam" id="PF00889"/>
    </source>
</evidence>
<keyword evidence="4" id="KW-0809">Transit peptide</keyword>
<dbReference type="FunFam" id="1.10.8.10:FF:000031">
    <property type="entry name" value="Elongation factor Ts, mitochondrial"/>
    <property type="match status" value="1"/>
</dbReference>
<dbReference type="Proteomes" id="UP001461498">
    <property type="component" value="Unassembled WGS sequence"/>
</dbReference>
<comment type="function">
    <text evidence="6">Associates with the EF-Tu.GDP complex and induces the exchange of GDP to GTP. It remains bound to the aminoacyl-tRNA.EF-Tu.GTP complex up to the GTP hydrolysis stage on the ribosome.</text>
</comment>
<dbReference type="InterPro" id="IPR036402">
    <property type="entry name" value="EF-Ts_dimer_sf"/>
</dbReference>
<dbReference type="EMBL" id="JAPXFL010000002">
    <property type="protein sequence ID" value="KAK9510930.1"/>
    <property type="molecule type" value="Genomic_DNA"/>
</dbReference>
<evidence type="ECO:0000256" key="3">
    <source>
        <dbReference type="ARBA" id="ARBA00022917"/>
    </source>
</evidence>
<evidence type="ECO:0000313" key="9">
    <source>
        <dbReference type="Proteomes" id="UP001461498"/>
    </source>
</evidence>